<comment type="catalytic activity">
    <reaction evidence="1">
        <text>ATP + protein L-histidine = ADP + protein N-phospho-L-histidine.</text>
        <dbReference type="EC" id="2.7.13.3"/>
    </reaction>
</comment>
<keyword evidence="10" id="KW-0067">ATP-binding</keyword>
<dbReference type="RefSeq" id="WP_176856110.1">
    <property type="nucleotide sequence ID" value="NZ_JABCJD010000016.1"/>
</dbReference>
<dbReference type="InterPro" id="IPR004358">
    <property type="entry name" value="Sig_transdc_His_kin-like_C"/>
</dbReference>
<keyword evidence="4" id="KW-1003">Cell membrane</keyword>
<keyword evidence="6" id="KW-0808">Transferase</keyword>
<evidence type="ECO:0000256" key="13">
    <source>
        <dbReference type="SAM" id="Phobius"/>
    </source>
</evidence>
<comment type="subcellular location">
    <subcellularLocation>
        <location evidence="2">Cell membrane</location>
        <topology evidence="2">Multi-pass membrane protein</topology>
    </subcellularLocation>
</comment>
<evidence type="ECO:0000256" key="10">
    <source>
        <dbReference type="ARBA" id="ARBA00022840"/>
    </source>
</evidence>
<evidence type="ECO:0000259" key="14">
    <source>
        <dbReference type="PROSITE" id="PS50109"/>
    </source>
</evidence>
<keyword evidence="16" id="KW-1185">Reference proteome</keyword>
<dbReference type="InterPro" id="IPR005467">
    <property type="entry name" value="His_kinase_dom"/>
</dbReference>
<dbReference type="SUPFAM" id="SSF47384">
    <property type="entry name" value="Homodimeric domain of signal transducing histidine kinase"/>
    <property type="match status" value="1"/>
</dbReference>
<comment type="caution">
    <text evidence="15">The sequence shown here is derived from an EMBL/GenBank/DDBJ whole genome shotgun (WGS) entry which is preliminary data.</text>
</comment>
<gene>
    <name evidence="15" type="ORF">HJ526_18520</name>
</gene>
<dbReference type="InterPro" id="IPR003661">
    <property type="entry name" value="HisK_dim/P_dom"/>
</dbReference>
<dbReference type="Pfam" id="PF02518">
    <property type="entry name" value="HATPase_c"/>
    <property type="match status" value="1"/>
</dbReference>
<dbReference type="InterPro" id="IPR036890">
    <property type="entry name" value="HATPase_C_sf"/>
</dbReference>
<feature type="transmembrane region" description="Helical" evidence="13">
    <location>
        <begin position="244"/>
        <end position="267"/>
    </location>
</feature>
<evidence type="ECO:0000313" key="16">
    <source>
        <dbReference type="Proteomes" id="UP000523601"/>
    </source>
</evidence>
<keyword evidence="7 13" id="KW-0812">Transmembrane</keyword>
<dbReference type="InterPro" id="IPR017055">
    <property type="entry name" value="Sig_transdc_His_kinase_DctB"/>
</dbReference>
<dbReference type="CDD" id="cd00082">
    <property type="entry name" value="HisKA"/>
    <property type="match status" value="1"/>
</dbReference>
<dbReference type="PROSITE" id="PS50109">
    <property type="entry name" value="HIS_KIN"/>
    <property type="match status" value="1"/>
</dbReference>
<name>A0ABX2PJS4_9RHOB</name>
<dbReference type="SUPFAM" id="SSF103190">
    <property type="entry name" value="Sensory domain-like"/>
    <property type="match status" value="1"/>
</dbReference>
<dbReference type="PIRSF" id="PIRSF036431">
    <property type="entry name" value="STHK_DctB"/>
    <property type="match status" value="1"/>
</dbReference>
<evidence type="ECO:0000256" key="7">
    <source>
        <dbReference type="ARBA" id="ARBA00022692"/>
    </source>
</evidence>
<keyword evidence="9 15" id="KW-0418">Kinase</keyword>
<evidence type="ECO:0000256" key="6">
    <source>
        <dbReference type="ARBA" id="ARBA00022679"/>
    </source>
</evidence>
<evidence type="ECO:0000256" key="11">
    <source>
        <dbReference type="ARBA" id="ARBA00022989"/>
    </source>
</evidence>
<keyword evidence="12" id="KW-0902">Two-component regulatory system</keyword>
<keyword evidence="11 13" id="KW-1133">Transmembrane helix</keyword>
<proteinExistence type="predicted"/>
<protein>
    <recommendedName>
        <fullName evidence="3">histidine kinase</fullName>
        <ecNumber evidence="3">2.7.13.3</ecNumber>
    </recommendedName>
</protein>
<dbReference type="PANTHER" id="PTHR43065:SF46">
    <property type="entry name" value="C4-DICARBOXYLATE TRANSPORT SENSOR PROTEIN DCTB"/>
    <property type="match status" value="1"/>
</dbReference>
<keyword evidence="5" id="KW-0597">Phosphoprotein</keyword>
<evidence type="ECO:0000313" key="15">
    <source>
        <dbReference type="EMBL" id="NVO29420.1"/>
    </source>
</evidence>
<keyword evidence="8" id="KW-0547">Nucleotide-binding</keyword>
<feature type="domain" description="Histidine kinase" evidence="14">
    <location>
        <begin position="330"/>
        <end position="541"/>
    </location>
</feature>
<dbReference type="InterPro" id="IPR036097">
    <property type="entry name" value="HisK_dim/P_sf"/>
</dbReference>
<evidence type="ECO:0000256" key="5">
    <source>
        <dbReference type="ARBA" id="ARBA00022553"/>
    </source>
</evidence>
<dbReference type="Pfam" id="PF00512">
    <property type="entry name" value="HisKA"/>
    <property type="match status" value="1"/>
</dbReference>
<dbReference type="SMART" id="SM00388">
    <property type="entry name" value="HisKA"/>
    <property type="match status" value="1"/>
</dbReference>
<keyword evidence="13" id="KW-0472">Membrane</keyword>
<dbReference type="PRINTS" id="PR00344">
    <property type="entry name" value="BCTRLSENSOR"/>
</dbReference>
<evidence type="ECO:0000256" key="1">
    <source>
        <dbReference type="ARBA" id="ARBA00000085"/>
    </source>
</evidence>
<evidence type="ECO:0000256" key="8">
    <source>
        <dbReference type="ARBA" id="ARBA00022741"/>
    </source>
</evidence>
<dbReference type="PANTHER" id="PTHR43065">
    <property type="entry name" value="SENSOR HISTIDINE KINASE"/>
    <property type="match status" value="1"/>
</dbReference>
<sequence>MARFHTPSPRRAAMWAAALAVLAGTWFGSVHLALERAREEAAIDAQTRALGVSSELARQQAVGAVLSSDPQVIAAQTLPLQAADQALSQRLEALNAEIGASVLYVMDAAGKTTSASNWREPTSFVGRSYDYRAYFQQAMAGGEGREYALGSVSRLPGLYLSRRIDGVGQPLGVVVVKLDFNEFETTWRASARPSYVAATDGTVTVTSDPALRFLPEPPETRWTIRQPVPRSDWHLVMTLPTAPVYGQGVAAVVIVGLVLAGAALVLANHTRRQAEAARYRTRLEQDVATRTAALSQEIRDREVAEAQLAEMQGTLVQANKLAALGQISAGVAHEVNQPLATIRLLAEYGQEMLPKGDQSDVVKENLAQIVRMSERIQTITSDLRGFARKARGDLGPVSLAGAWRASLRLAASRGASDRIRIIADPIPEDLRVRAETVRLEQVLVNLIQNAREALTETPDPCITLTHRIEGGHLILRLSDNGPGLPPEVANAPFTPFQTTKPQGLGLGLVICETIMRDFGGALQVEPAAVGTTFRLDLTLWSDA</sequence>
<dbReference type="Gene3D" id="6.10.250.3020">
    <property type="match status" value="1"/>
</dbReference>
<evidence type="ECO:0000256" key="2">
    <source>
        <dbReference type="ARBA" id="ARBA00004651"/>
    </source>
</evidence>
<reference evidence="15 16" key="1">
    <citation type="submission" date="2020-04" db="EMBL/GenBank/DDBJ databases">
        <title>Donghicola sp., a member of the Rhodobacteraceae family isolated from mangrove forest in Thailand.</title>
        <authorList>
            <person name="Charoenyingcharoen P."/>
            <person name="Yukphan P."/>
        </authorList>
    </citation>
    <scope>NUCLEOTIDE SEQUENCE [LARGE SCALE GENOMIC DNA]</scope>
    <source>
        <strain evidence="15 16">C2-DW-16</strain>
    </source>
</reference>
<dbReference type="SUPFAM" id="SSF55874">
    <property type="entry name" value="ATPase domain of HSP90 chaperone/DNA topoisomerase II/histidine kinase"/>
    <property type="match status" value="1"/>
</dbReference>
<dbReference type="CDD" id="cd12914">
    <property type="entry name" value="PDC1_DGC_like"/>
    <property type="match status" value="1"/>
</dbReference>
<dbReference type="Gene3D" id="3.30.565.10">
    <property type="entry name" value="Histidine kinase-like ATPase, C-terminal domain"/>
    <property type="match status" value="1"/>
</dbReference>
<dbReference type="EMBL" id="JABCJD010000016">
    <property type="protein sequence ID" value="NVO29420.1"/>
    <property type="molecule type" value="Genomic_DNA"/>
</dbReference>
<dbReference type="EC" id="2.7.13.3" evidence="3"/>
<evidence type="ECO:0000256" key="12">
    <source>
        <dbReference type="ARBA" id="ARBA00023012"/>
    </source>
</evidence>
<evidence type="ECO:0000256" key="9">
    <source>
        <dbReference type="ARBA" id="ARBA00022777"/>
    </source>
</evidence>
<accession>A0ABX2PJS4</accession>
<dbReference type="Gene3D" id="3.30.450.20">
    <property type="entry name" value="PAS domain"/>
    <property type="match status" value="1"/>
</dbReference>
<dbReference type="InterPro" id="IPR029151">
    <property type="entry name" value="Sensor-like_sf"/>
</dbReference>
<dbReference type="Gene3D" id="1.10.287.130">
    <property type="match status" value="1"/>
</dbReference>
<evidence type="ECO:0000256" key="4">
    <source>
        <dbReference type="ARBA" id="ARBA00022475"/>
    </source>
</evidence>
<dbReference type="SMART" id="SM00387">
    <property type="entry name" value="HATPase_c"/>
    <property type="match status" value="1"/>
</dbReference>
<evidence type="ECO:0000256" key="3">
    <source>
        <dbReference type="ARBA" id="ARBA00012438"/>
    </source>
</evidence>
<dbReference type="Proteomes" id="UP000523601">
    <property type="component" value="Unassembled WGS sequence"/>
</dbReference>
<dbReference type="GO" id="GO:0016301">
    <property type="term" value="F:kinase activity"/>
    <property type="evidence" value="ECO:0007669"/>
    <property type="project" value="UniProtKB-KW"/>
</dbReference>
<organism evidence="15 16">
    <name type="scientific">Donghicola mangrovi</name>
    <dbReference type="NCBI Taxonomy" id="2729614"/>
    <lineage>
        <taxon>Bacteria</taxon>
        <taxon>Pseudomonadati</taxon>
        <taxon>Pseudomonadota</taxon>
        <taxon>Alphaproteobacteria</taxon>
        <taxon>Rhodobacterales</taxon>
        <taxon>Roseobacteraceae</taxon>
        <taxon>Donghicola</taxon>
    </lineage>
</organism>
<dbReference type="InterPro" id="IPR003594">
    <property type="entry name" value="HATPase_dom"/>
</dbReference>